<dbReference type="KEGG" id="mgy:MGMSRv2__1918"/>
<sequence>MIDDAPGPVAKLVSPSMYTVPKSSPPEAPEAPPVTQSSRKEETAPKCCRWCGAVMLNPRRNQKCCSAVCREAYERQKRQQSRQNTAEKPKCKCLWCGGDFDQVRKAQEFCCPNHQQAFNNFWKGKGPALAKALHAWRVGKEPGGLTKVCREFSAAREELQDKQAKVKAGTSDSTTRRT</sequence>
<feature type="region of interest" description="Disordered" evidence="1">
    <location>
        <begin position="1"/>
        <end position="44"/>
    </location>
</feature>
<keyword evidence="3" id="KW-1185">Reference proteome</keyword>
<feature type="compositionally biased region" description="Pro residues" evidence="1">
    <location>
        <begin position="23"/>
        <end position="32"/>
    </location>
</feature>
<name>V6F3T1_MAGGM</name>
<accession>V6F3T1</accession>
<evidence type="ECO:0000313" key="3">
    <source>
        <dbReference type="Proteomes" id="UP000018922"/>
    </source>
</evidence>
<evidence type="ECO:0000256" key="1">
    <source>
        <dbReference type="SAM" id="MobiDB-lite"/>
    </source>
</evidence>
<dbReference type="STRING" id="1430440.MGMSRv2__1918"/>
<organism evidence="2 3">
    <name type="scientific">Magnetospirillum gryphiswaldense (strain DSM 6361 / JCM 21280 / NBRC 15271 / MSR-1)</name>
    <dbReference type="NCBI Taxonomy" id="431944"/>
    <lineage>
        <taxon>Bacteria</taxon>
        <taxon>Pseudomonadati</taxon>
        <taxon>Pseudomonadota</taxon>
        <taxon>Alphaproteobacteria</taxon>
        <taxon>Rhodospirillales</taxon>
        <taxon>Rhodospirillaceae</taxon>
        <taxon>Magnetospirillum</taxon>
    </lineage>
</organism>
<dbReference type="EMBL" id="HG794546">
    <property type="protein sequence ID" value="CDK99133.1"/>
    <property type="molecule type" value="Genomic_DNA"/>
</dbReference>
<reference evidence="2 3" key="1">
    <citation type="journal article" date="2014" name="Genome Announc.">
        <title>Complete genome sequence of Magnetospirillum gryphiswaldense MSR-1.</title>
        <authorList>
            <person name="Wang X."/>
            <person name="Wang Q."/>
            <person name="Zhang W."/>
            <person name="Wang Y."/>
            <person name="Li L."/>
            <person name="Wen T."/>
            <person name="Zhang T."/>
            <person name="Zhang Y."/>
            <person name="Xu J."/>
            <person name="Hu J."/>
            <person name="Li S."/>
            <person name="Liu L."/>
            <person name="Liu J."/>
            <person name="Jiang W."/>
            <person name="Tian J."/>
            <person name="Li Y."/>
            <person name="Schuler D."/>
            <person name="Wang L."/>
            <person name="Li J."/>
        </authorList>
    </citation>
    <scope>NUCLEOTIDE SEQUENCE [LARGE SCALE GENOMIC DNA]</scope>
    <source>
        <strain evidence="3">DSM 6361 / JCM 21280 / NBRC 15271 / MSR-1</strain>
    </source>
</reference>
<dbReference type="Proteomes" id="UP000018922">
    <property type="component" value="Chromosome I"/>
</dbReference>
<gene>
    <name evidence="2" type="ordered locus">MGMSRv2__1918</name>
</gene>
<protein>
    <submittedName>
        <fullName evidence="2">Uncharacterized protein</fullName>
    </submittedName>
</protein>
<dbReference type="AlphaFoldDB" id="V6F3T1"/>
<proteinExistence type="predicted"/>
<evidence type="ECO:0000313" key="2">
    <source>
        <dbReference type="EMBL" id="CDK99133.1"/>
    </source>
</evidence>
<dbReference type="HOGENOM" id="CLU_1508854_0_0_5"/>